<comment type="caution">
    <text evidence="1">The sequence shown here is derived from an EMBL/GenBank/DDBJ whole genome shotgun (WGS) entry which is preliminary data.</text>
</comment>
<dbReference type="AlphaFoldDB" id="A0A4D9EH18"/>
<name>A0A4D9EH18_9SAUR</name>
<dbReference type="Proteomes" id="UP000297703">
    <property type="component" value="Unassembled WGS sequence"/>
</dbReference>
<organism evidence="1 2">
    <name type="scientific">Platysternon megacephalum</name>
    <name type="common">big-headed turtle</name>
    <dbReference type="NCBI Taxonomy" id="55544"/>
    <lineage>
        <taxon>Eukaryota</taxon>
        <taxon>Metazoa</taxon>
        <taxon>Chordata</taxon>
        <taxon>Craniata</taxon>
        <taxon>Vertebrata</taxon>
        <taxon>Euteleostomi</taxon>
        <taxon>Archelosauria</taxon>
        <taxon>Testudinata</taxon>
        <taxon>Testudines</taxon>
        <taxon>Cryptodira</taxon>
        <taxon>Durocryptodira</taxon>
        <taxon>Testudinoidea</taxon>
        <taxon>Platysternidae</taxon>
        <taxon>Platysternon</taxon>
    </lineage>
</organism>
<evidence type="ECO:0000313" key="2">
    <source>
        <dbReference type="Proteomes" id="UP000297703"/>
    </source>
</evidence>
<proteinExistence type="predicted"/>
<dbReference type="EMBL" id="QXTE01000111">
    <property type="protein sequence ID" value="TFK05624.1"/>
    <property type="molecule type" value="Genomic_DNA"/>
</dbReference>
<accession>A0A4D9EH18</accession>
<gene>
    <name evidence="1" type="ORF">DR999_PMT11779</name>
</gene>
<evidence type="ECO:0000313" key="1">
    <source>
        <dbReference type="EMBL" id="TFK05624.1"/>
    </source>
</evidence>
<reference evidence="1 2" key="2">
    <citation type="submission" date="2019-04" db="EMBL/GenBank/DDBJ databases">
        <title>The genome sequence of big-headed turtle.</title>
        <authorList>
            <person name="Gong S."/>
        </authorList>
    </citation>
    <scope>NUCLEOTIDE SEQUENCE [LARGE SCALE GENOMIC DNA]</scope>
    <source>
        <strain evidence="1">DO16091913</strain>
        <tissue evidence="1">Muscle</tissue>
    </source>
</reference>
<sequence>MKCEKRNLCQTSADCGGISLLTGREKKSIKKPCSPEIPTLPLAYSILLCLTYDDSSGDTV</sequence>
<reference evidence="1 2" key="1">
    <citation type="submission" date="2019-04" db="EMBL/GenBank/DDBJ databases">
        <title>Draft genome of the big-headed turtle Platysternon megacephalum.</title>
        <authorList>
            <person name="Gong S."/>
        </authorList>
    </citation>
    <scope>NUCLEOTIDE SEQUENCE [LARGE SCALE GENOMIC DNA]</scope>
    <source>
        <strain evidence="1">DO16091913</strain>
        <tissue evidence="1">Muscle</tissue>
    </source>
</reference>
<keyword evidence="2" id="KW-1185">Reference proteome</keyword>
<protein>
    <submittedName>
        <fullName evidence="1">Echinoderm microtubule-associated protein-like 6</fullName>
    </submittedName>
</protein>